<sequence length="538" mass="57077">MGIFLLWLALVAVASAFVLSGGVNPLIIAAFAALCVLPVLTTMLVVWKGKQWPRGRRALFACLPWILMSAFFVALSGGLSSPALVFAAFPSLVALSFGWRKLAVETAIFSLFATLGAIALSVSLGAMPGMAEASHASEMYAFAGLCVLPFIVAALVARRSRTGRSDERASTAPPAAEDHLAALEEVGDAQPGVMIVDVTREGRIRSASGNPPAGLQLRPGRVFLDAFPSTRRDAIALRFRSGGTFVETLENGCEVEFTIDRHDLGTRVFLDDVTNRSGETKPEPSPAEAVPSEVAALKSELAERTAFFAGLGHDLKTPLNAILGFSDLMRTELRGPMPEAYKDYSNLIHESGQDLLLIVEDILDFAKAEAGHSRLDIEPVDLVASADSVIAQLSGQAARMAVELKMLAQGEVWAMADPRAVRQIWQNLISNAIKYSEAGSTVTLDARAGRDAVALSCRDTGAGMDEHDLARIAKPFQQGRNAKGRAGTGLGLAVVQSFAQQMGGKVVIDTAPDEGTRVRVILPKASASDLEGLVDAAQ</sequence>
<keyword evidence="4" id="KW-0808">Transferase</keyword>
<evidence type="ECO:0000256" key="5">
    <source>
        <dbReference type="ARBA" id="ARBA00022777"/>
    </source>
</evidence>
<dbReference type="SMART" id="SM00387">
    <property type="entry name" value="HATPase_c"/>
    <property type="match status" value="1"/>
</dbReference>
<gene>
    <name evidence="9" type="primary">divJ</name>
    <name evidence="9" type="ORF">GCM10011503_00660</name>
</gene>
<dbReference type="RefSeq" id="WP_158084637.1">
    <property type="nucleotide sequence ID" value="NZ_BMKF01000001.1"/>
</dbReference>
<comment type="catalytic activity">
    <reaction evidence="1">
        <text>ATP + protein L-histidine = ADP + protein N-phospho-L-histidine.</text>
        <dbReference type="EC" id="2.7.13.3"/>
    </reaction>
</comment>
<keyword evidence="7" id="KW-0812">Transmembrane</keyword>
<dbReference type="CDD" id="cd00082">
    <property type="entry name" value="HisKA"/>
    <property type="match status" value="1"/>
</dbReference>
<feature type="transmembrane region" description="Helical" evidence="7">
    <location>
        <begin position="81"/>
        <end position="99"/>
    </location>
</feature>
<name>A0ABQ1J148_9PROT</name>
<dbReference type="Gene3D" id="3.30.565.10">
    <property type="entry name" value="Histidine kinase-like ATPase, C-terminal domain"/>
    <property type="match status" value="1"/>
</dbReference>
<evidence type="ECO:0000256" key="3">
    <source>
        <dbReference type="ARBA" id="ARBA00022553"/>
    </source>
</evidence>
<keyword evidence="3" id="KW-0597">Phosphoprotein</keyword>
<dbReference type="Pfam" id="PF00512">
    <property type="entry name" value="HisKA"/>
    <property type="match status" value="1"/>
</dbReference>
<keyword evidence="5 9" id="KW-0418">Kinase</keyword>
<comment type="caution">
    <text evidence="9">The sequence shown here is derived from an EMBL/GenBank/DDBJ whole genome shotgun (WGS) entry which is preliminary data.</text>
</comment>
<dbReference type="EC" id="2.7.13.3" evidence="2"/>
<dbReference type="InterPro" id="IPR005467">
    <property type="entry name" value="His_kinase_dom"/>
</dbReference>
<feature type="transmembrane region" description="Helical" evidence="7">
    <location>
        <begin position="106"/>
        <end position="127"/>
    </location>
</feature>
<feature type="transmembrane region" description="Helical" evidence="7">
    <location>
        <begin position="26"/>
        <end position="46"/>
    </location>
</feature>
<dbReference type="InterPro" id="IPR004358">
    <property type="entry name" value="Sig_transdc_His_kin-like_C"/>
</dbReference>
<dbReference type="Pfam" id="PF02518">
    <property type="entry name" value="HATPase_c"/>
    <property type="match status" value="1"/>
</dbReference>
<dbReference type="InterPro" id="IPR050736">
    <property type="entry name" value="Sensor_HK_Regulatory"/>
</dbReference>
<dbReference type="PANTHER" id="PTHR43711:SF26">
    <property type="entry name" value="SENSOR HISTIDINE KINASE RCSC"/>
    <property type="match status" value="1"/>
</dbReference>
<reference evidence="10" key="1">
    <citation type="journal article" date="2019" name="Int. J. Syst. Evol. Microbiol.">
        <title>The Global Catalogue of Microorganisms (GCM) 10K type strain sequencing project: providing services to taxonomists for standard genome sequencing and annotation.</title>
        <authorList>
            <consortium name="The Broad Institute Genomics Platform"/>
            <consortium name="The Broad Institute Genome Sequencing Center for Infectious Disease"/>
            <person name="Wu L."/>
            <person name="Ma J."/>
        </authorList>
    </citation>
    <scope>NUCLEOTIDE SEQUENCE [LARGE SCALE GENOMIC DNA]</scope>
    <source>
        <strain evidence="10">CGMCC 1.15928</strain>
    </source>
</reference>
<evidence type="ECO:0000256" key="2">
    <source>
        <dbReference type="ARBA" id="ARBA00012438"/>
    </source>
</evidence>
<dbReference type="CDD" id="cd00075">
    <property type="entry name" value="HATPase"/>
    <property type="match status" value="1"/>
</dbReference>
<dbReference type="PANTHER" id="PTHR43711">
    <property type="entry name" value="TWO-COMPONENT HISTIDINE KINASE"/>
    <property type="match status" value="1"/>
</dbReference>
<dbReference type="GO" id="GO:0016301">
    <property type="term" value="F:kinase activity"/>
    <property type="evidence" value="ECO:0007669"/>
    <property type="project" value="UniProtKB-KW"/>
</dbReference>
<feature type="transmembrane region" description="Helical" evidence="7">
    <location>
        <begin position="139"/>
        <end position="157"/>
    </location>
</feature>
<dbReference type="EMBL" id="BMKF01000001">
    <property type="protein sequence ID" value="GGB56211.1"/>
    <property type="molecule type" value="Genomic_DNA"/>
</dbReference>
<evidence type="ECO:0000259" key="8">
    <source>
        <dbReference type="PROSITE" id="PS50109"/>
    </source>
</evidence>
<dbReference type="SMART" id="SM00388">
    <property type="entry name" value="HisKA"/>
    <property type="match status" value="1"/>
</dbReference>
<dbReference type="Gene3D" id="1.10.287.130">
    <property type="match status" value="1"/>
</dbReference>
<dbReference type="InterPro" id="IPR003594">
    <property type="entry name" value="HATPase_dom"/>
</dbReference>
<evidence type="ECO:0000256" key="6">
    <source>
        <dbReference type="ARBA" id="ARBA00023012"/>
    </source>
</evidence>
<keyword evidence="7" id="KW-0472">Membrane</keyword>
<proteinExistence type="predicted"/>
<dbReference type="Proteomes" id="UP000628854">
    <property type="component" value="Unassembled WGS sequence"/>
</dbReference>
<feature type="transmembrane region" description="Helical" evidence="7">
    <location>
        <begin position="58"/>
        <end position="75"/>
    </location>
</feature>
<dbReference type="PRINTS" id="PR00344">
    <property type="entry name" value="BCTRLSENSOR"/>
</dbReference>
<dbReference type="InterPro" id="IPR036097">
    <property type="entry name" value="HisK_dim/P_sf"/>
</dbReference>
<dbReference type="PROSITE" id="PS50109">
    <property type="entry name" value="HIS_KIN"/>
    <property type="match status" value="1"/>
</dbReference>
<evidence type="ECO:0000313" key="9">
    <source>
        <dbReference type="EMBL" id="GGB56211.1"/>
    </source>
</evidence>
<dbReference type="InterPro" id="IPR036890">
    <property type="entry name" value="HATPase_C_sf"/>
</dbReference>
<evidence type="ECO:0000256" key="1">
    <source>
        <dbReference type="ARBA" id="ARBA00000085"/>
    </source>
</evidence>
<dbReference type="InterPro" id="IPR003661">
    <property type="entry name" value="HisK_dim/P_dom"/>
</dbReference>
<evidence type="ECO:0000256" key="4">
    <source>
        <dbReference type="ARBA" id="ARBA00022679"/>
    </source>
</evidence>
<feature type="domain" description="Histidine kinase" evidence="8">
    <location>
        <begin position="310"/>
        <end position="526"/>
    </location>
</feature>
<protein>
    <recommendedName>
        <fullName evidence="2">histidine kinase</fullName>
        <ecNumber evidence="2">2.7.13.3</ecNumber>
    </recommendedName>
</protein>
<organism evidence="9 10">
    <name type="scientific">Henriciella pelagia</name>
    <dbReference type="NCBI Taxonomy" id="1977912"/>
    <lineage>
        <taxon>Bacteria</taxon>
        <taxon>Pseudomonadati</taxon>
        <taxon>Pseudomonadota</taxon>
        <taxon>Alphaproteobacteria</taxon>
        <taxon>Hyphomonadales</taxon>
        <taxon>Hyphomonadaceae</taxon>
        <taxon>Henriciella</taxon>
    </lineage>
</organism>
<evidence type="ECO:0000256" key="7">
    <source>
        <dbReference type="SAM" id="Phobius"/>
    </source>
</evidence>
<keyword evidence="6" id="KW-0902">Two-component regulatory system</keyword>
<keyword evidence="10" id="KW-1185">Reference proteome</keyword>
<keyword evidence="7" id="KW-1133">Transmembrane helix</keyword>
<dbReference type="SUPFAM" id="SSF47384">
    <property type="entry name" value="Homodimeric domain of signal transducing histidine kinase"/>
    <property type="match status" value="1"/>
</dbReference>
<dbReference type="SUPFAM" id="SSF55874">
    <property type="entry name" value="ATPase domain of HSP90 chaperone/DNA topoisomerase II/histidine kinase"/>
    <property type="match status" value="1"/>
</dbReference>
<evidence type="ECO:0000313" key="10">
    <source>
        <dbReference type="Proteomes" id="UP000628854"/>
    </source>
</evidence>
<accession>A0ABQ1J148</accession>